<dbReference type="AlphaFoldDB" id="A0AAC9LF68"/>
<reference evidence="3" key="1">
    <citation type="submission" date="2016-06" db="EMBL/GenBank/DDBJ databases">
        <title>Complete genome sequence of Actinoalloteichus fjordicus DSM 46855 (=ADI127-17), type strain of the new species Actinoalloteichus fjordicus.</title>
        <authorList>
            <person name="Ruckert C."/>
            <person name="Nouioui I."/>
            <person name="Willmese J."/>
            <person name="van Wezel G."/>
            <person name="Klenk H.-P."/>
            <person name="Kalinowski J."/>
            <person name="Zotchev S.B."/>
        </authorList>
    </citation>
    <scope>NUCLEOTIDE SEQUENCE [LARGE SCALE GENOMIC DNA]</scope>
    <source>
        <strain evidence="3">ADI127-7</strain>
    </source>
</reference>
<name>A0AAC9LF68_9PSEU</name>
<evidence type="ECO:0000256" key="1">
    <source>
        <dbReference type="SAM" id="MobiDB-lite"/>
    </source>
</evidence>
<dbReference type="EMBL" id="CP016076">
    <property type="protein sequence ID" value="APU15190.1"/>
    <property type="molecule type" value="Genomic_DNA"/>
</dbReference>
<proteinExistence type="predicted"/>
<accession>A0AAC9LF68</accession>
<keyword evidence="3" id="KW-1185">Reference proteome</keyword>
<gene>
    <name evidence="2" type="ORF">UA74_15690</name>
</gene>
<feature type="region of interest" description="Disordered" evidence="1">
    <location>
        <begin position="89"/>
        <end position="122"/>
    </location>
</feature>
<dbReference type="RefSeq" id="WP_157434220.1">
    <property type="nucleotide sequence ID" value="NZ_CP016076.1"/>
</dbReference>
<organism evidence="2 3">
    <name type="scientific">Actinoalloteichus fjordicus</name>
    <dbReference type="NCBI Taxonomy" id="1612552"/>
    <lineage>
        <taxon>Bacteria</taxon>
        <taxon>Bacillati</taxon>
        <taxon>Actinomycetota</taxon>
        <taxon>Actinomycetes</taxon>
        <taxon>Pseudonocardiales</taxon>
        <taxon>Pseudonocardiaceae</taxon>
        <taxon>Actinoalloteichus</taxon>
    </lineage>
</organism>
<protein>
    <submittedName>
        <fullName evidence="2">Uncharacterized protein</fullName>
    </submittedName>
</protein>
<evidence type="ECO:0000313" key="3">
    <source>
        <dbReference type="Proteomes" id="UP000185511"/>
    </source>
</evidence>
<feature type="compositionally biased region" description="Low complexity" evidence="1">
    <location>
        <begin position="89"/>
        <end position="99"/>
    </location>
</feature>
<evidence type="ECO:0000313" key="2">
    <source>
        <dbReference type="EMBL" id="APU15190.1"/>
    </source>
</evidence>
<dbReference type="KEGG" id="acad:UA74_15690"/>
<dbReference type="Proteomes" id="UP000185511">
    <property type="component" value="Chromosome"/>
</dbReference>
<sequence length="189" mass="20353">MSGVFGVAAALRATTSSLPRAVIVRLDEELGAILAMLAELLRTSRHEHVVDEIHGLREHLCASLTAGISEVEALILAKADALADEHGPIPSATTTAPTPVEGSSGRKVDELRGMPPPRVSGKETNHYLQEITRRGWVAEKGGGGHVKVWGPHGEAHVFSSTPSTQGSVRRLRRLLEQIDHQRKDTSDDE</sequence>